<comment type="caution">
    <text evidence="7">The sequence shown here is derived from an EMBL/GenBank/DDBJ whole genome shotgun (WGS) entry which is preliminary data.</text>
</comment>
<evidence type="ECO:0000256" key="4">
    <source>
        <dbReference type="ARBA" id="ARBA00022679"/>
    </source>
</evidence>
<feature type="domain" description="Galactofuranosyltransferase-2 C-terminal" evidence="6">
    <location>
        <begin position="455"/>
        <end position="652"/>
    </location>
</feature>
<keyword evidence="4" id="KW-0808">Transferase</keyword>
<evidence type="ECO:0000256" key="2">
    <source>
        <dbReference type="ARBA" id="ARBA00006739"/>
    </source>
</evidence>
<evidence type="ECO:0000256" key="3">
    <source>
        <dbReference type="ARBA" id="ARBA00022676"/>
    </source>
</evidence>
<evidence type="ECO:0000256" key="1">
    <source>
        <dbReference type="ARBA" id="ARBA00004776"/>
    </source>
</evidence>
<keyword evidence="3" id="KW-0328">Glycosyltransferase</keyword>
<dbReference type="Pfam" id="PF13641">
    <property type="entry name" value="Glyco_tranf_2_3"/>
    <property type="match status" value="1"/>
</dbReference>
<dbReference type="InterPro" id="IPR045699">
    <property type="entry name" value="GlfT2_C"/>
</dbReference>
<dbReference type="EMBL" id="BAABGT010000029">
    <property type="protein sequence ID" value="GAA4544527.1"/>
    <property type="molecule type" value="Genomic_DNA"/>
</dbReference>
<sequence length="653" mass="72626">MTTTAEPTTALDTLLQRIILPRHADPLSVRALYVDERTGTTLTPTTPTAGTQEKPMTLTVSATSGRALRVTSRTSAVLPAQSEVSFGAYFNGFAAGYWRRWSTLTDIRLRLSLEGEGRVDVYRSKADGSHIYVTGEVVSGERDLDLALDLRPFEDGGWYWFDLTSADSELTLHGGGWHASTAAPGRAAVTIGMPTFNRPADCVATLTAIGEDPEVLAAVTAVVLPDQGTSKVRDAAGFGKAAEALGDRLRIIDQPNLGGSGGYARVMYEALGSTDCEQILYMDDDILLEPDSILRAVAFSRWSREPMLVGGQMLSLQARSQLSTMGEVVDRNQFMWRVAPETEPHHDLAEQTLRETPWLHRRVDVDYNAWWMCLIPRVVAEELGLPLPLFIKWDDAEYGLRARGRGFRTATVPGIAIWHMSFIEKDDSSDWQAYFHYRNRFVAAALHGPDSPRPMLQESFKRTLRHLMLMEYSAVALQIKGLTDFLAGPEALFAKLPVVLGEIRAERAEYDDGRPLQSATEVPLSTLDALGAQLFPEPPVGKVKVATGLARGVLRNLKTPDPANAVVPQRNVPWKKAQWFVLAGLDSATVSTPDGRGVTFRRRDPGLFKQMVRRSLELHRRVAKQWPDLQSRYREAQPWLTSREAWRTEIFEK</sequence>
<gene>
    <name evidence="7" type="ORF">GCM10023175_22890</name>
</gene>
<dbReference type="RefSeq" id="WP_345415772.1">
    <property type="nucleotide sequence ID" value="NZ_BAABGT010000029.1"/>
</dbReference>
<accession>A0ABP8RR82</accession>
<dbReference type="Gene3D" id="3.90.550.60">
    <property type="match status" value="1"/>
</dbReference>
<dbReference type="PANTHER" id="PTHR43179">
    <property type="entry name" value="RHAMNOSYLTRANSFERASE WBBL"/>
    <property type="match status" value="1"/>
</dbReference>
<protein>
    <submittedName>
        <fullName evidence="7">Glycosyltransferase</fullName>
    </submittedName>
</protein>
<comment type="pathway">
    <text evidence="1">Cell wall biogenesis; cell wall polysaccharide biosynthesis.</text>
</comment>
<dbReference type="Pfam" id="PF17994">
    <property type="entry name" value="Glft2_N"/>
    <property type="match status" value="1"/>
</dbReference>
<dbReference type="InterPro" id="IPR029044">
    <property type="entry name" value="Nucleotide-diphossugar_trans"/>
</dbReference>
<dbReference type="Proteomes" id="UP001501598">
    <property type="component" value="Unassembled WGS sequence"/>
</dbReference>
<evidence type="ECO:0000259" key="5">
    <source>
        <dbReference type="Pfam" id="PF17994"/>
    </source>
</evidence>
<dbReference type="InterPro" id="IPR040492">
    <property type="entry name" value="GlfT2_N"/>
</dbReference>
<reference evidence="8" key="1">
    <citation type="journal article" date="2019" name="Int. J. Syst. Evol. Microbiol.">
        <title>The Global Catalogue of Microorganisms (GCM) 10K type strain sequencing project: providing services to taxonomists for standard genome sequencing and annotation.</title>
        <authorList>
            <consortium name="The Broad Institute Genomics Platform"/>
            <consortium name="The Broad Institute Genome Sequencing Center for Infectious Disease"/>
            <person name="Wu L."/>
            <person name="Ma J."/>
        </authorList>
    </citation>
    <scope>NUCLEOTIDE SEQUENCE [LARGE SCALE GENOMIC DNA]</scope>
    <source>
        <strain evidence="8">JCM 17906</strain>
    </source>
</reference>
<evidence type="ECO:0000259" key="6">
    <source>
        <dbReference type="Pfam" id="PF19320"/>
    </source>
</evidence>
<organism evidence="7 8">
    <name type="scientific">Pseudonocardia xishanensis</name>
    <dbReference type="NCBI Taxonomy" id="630995"/>
    <lineage>
        <taxon>Bacteria</taxon>
        <taxon>Bacillati</taxon>
        <taxon>Actinomycetota</taxon>
        <taxon>Actinomycetes</taxon>
        <taxon>Pseudonocardiales</taxon>
        <taxon>Pseudonocardiaceae</taxon>
        <taxon>Pseudonocardia</taxon>
    </lineage>
</organism>
<comment type="similarity">
    <text evidence="2">Belongs to the glycosyltransferase 2 family.</text>
</comment>
<dbReference type="CDD" id="cd00761">
    <property type="entry name" value="Glyco_tranf_GTA_type"/>
    <property type="match status" value="1"/>
</dbReference>
<proteinExistence type="inferred from homology"/>
<dbReference type="Pfam" id="PF19320">
    <property type="entry name" value="GlfT2_domain3"/>
    <property type="match status" value="1"/>
</dbReference>
<feature type="domain" description="Galactofuranosyltransferase GlfT2 N-terminal" evidence="5">
    <location>
        <begin position="61"/>
        <end position="179"/>
    </location>
</feature>
<keyword evidence="8" id="KW-1185">Reference proteome</keyword>
<dbReference type="SUPFAM" id="SSF53448">
    <property type="entry name" value="Nucleotide-diphospho-sugar transferases"/>
    <property type="match status" value="1"/>
</dbReference>
<name>A0ABP8RR82_9PSEU</name>
<evidence type="ECO:0000313" key="7">
    <source>
        <dbReference type="EMBL" id="GAA4544527.1"/>
    </source>
</evidence>
<evidence type="ECO:0000313" key="8">
    <source>
        <dbReference type="Proteomes" id="UP001501598"/>
    </source>
</evidence>
<dbReference type="PANTHER" id="PTHR43179:SF12">
    <property type="entry name" value="GALACTOFURANOSYLTRANSFERASE GLFT2"/>
    <property type="match status" value="1"/>
</dbReference>